<organism evidence="1">
    <name type="scientific">uncultured Desulfobacterium sp</name>
    <dbReference type="NCBI Taxonomy" id="201089"/>
    <lineage>
        <taxon>Bacteria</taxon>
        <taxon>Pseudomonadati</taxon>
        <taxon>Thermodesulfobacteriota</taxon>
        <taxon>Desulfobacteria</taxon>
        <taxon>Desulfobacterales</taxon>
        <taxon>Desulfobacteriaceae</taxon>
        <taxon>Desulfobacterium</taxon>
        <taxon>environmental samples</taxon>
    </lineage>
</organism>
<evidence type="ECO:0000313" key="1">
    <source>
        <dbReference type="EMBL" id="CBX27636.1"/>
    </source>
</evidence>
<gene>
    <name evidence="1" type="ORF">N47_H24580</name>
</gene>
<proteinExistence type="predicted"/>
<name>E1YAP2_9BACT</name>
<sequence length="53" mass="6032">MNTEDRRKITGLVEALDGLGNRESFTDIDELSAILNRSSGRPRRKRKKSIKSD</sequence>
<reference evidence="1" key="1">
    <citation type="journal article" date="2011" name="Environ. Microbiol.">
        <title>Genomic insights into the metabolic potential of the polycyclic aromatic hydrocarbon degrading sulfate-reducing Deltaproteobacterium N47.</title>
        <authorList>
            <person name="Bergmann F."/>
            <person name="Selesi D."/>
            <person name="Weinmaier T."/>
            <person name="Tischler P."/>
            <person name="Rattei T."/>
            <person name="Meckenstock R.U."/>
        </authorList>
    </citation>
    <scope>NUCLEOTIDE SEQUENCE</scope>
</reference>
<accession>E1YAP2</accession>
<protein>
    <submittedName>
        <fullName evidence="1">Uncharacterized protein</fullName>
    </submittedName>
</protein>
<dbReference type="EMBL" id="FR695866">
    <property type="protein sequence ID" value="CBX27636.1"/>
    <property type="molecule type" value="Genomic_DNA"/>
</dbReference>
<dbReference type="AlphaFoldDB" id="E1YAP2"/>